<accession>M1J4D8</accession>
<sequence>MFKLKEHNVTVILDGLETEPSRISIDLKNKTIVYTYTIEYSGRDDCKRAVVVKVDSEDRFLQATFKCEHRHVAVVNATNKSLPIKFDGFIDHETDDSKTRPFVVYHLNSLVEDHRGVGVKRMAKAMSADTRLMMYLNEAIMPESRARNAWYMKFLPSSSSSSSSSKRHRLDSETLNKAELELSRDIFETDDESDNEHDDNLVVRDSSSKANNFTNWASVDCRTGPRIATVELLFHFVLTATKN</sequence>
<dbReference type="EMBL" id="JX454574">
    <property type="protein sequence ID" value="AGE89969.1"/>
    <property type="molecule type" value="Genomic_DNA"/>
</dbReference>
<evidence type="ECO:0000313" key="2">
    <source>
        <dbReference type="Proteomes" id="UP000232896"/>
    </source>
</evidence>
<dbReference type="Pfam" id="PF06856">
    <property type="entry name" value="AcMNPV_Orf17"/>
    <property type="match status" value="1"/>
</dbReference>
<protein>
    <submittedName>
        <fullName evidence="1">Uncharacterized protein</fullName>
    </submittedName>
</protein>
<evidence type="ECO:0000313" key="1">
    <source>
        <dbReference type="EMBL" id="AGE89969.1"/>
    </source>
</evidence>
<dbReference type="Proteomes" id="UP000232896">
    <property type="component" value="Segment"/>
</dbReference>
<keyword evidence="2" id="KW-1185">Reference proteome</keyword>
<dbReference type="InterPro" id="IPR009661">
    <property type="entry name" value="AcMNPV_Da18"/>
</dbReference>
<dbReference type="OrthoDB" id="18602at10239"/>
<name>M1J4D8_NPVSL</name>
<organism evidence="1 2">
    <name type="scientific">Spodoptera littoralis nuclear polyhedrosis virus</name>
    <name type="common">SlNPV</name>
    <dbReference type="NCBI Taxonomy" id="10456"/>
    <lineage>
        <taxon>Viruses</taxon>
        <taxon>Viruses incertae sedis</taxon>
        <taxon>Naldaviricetes</taxon>
        <taxon>Lefavirales</taxon>
        <taxon>Baculoviridae</taxon>
        <taxon>Alphabaculovirus</taxon>
        <taxon>Alphabaculovirus splittoralis</taxon>
    </lineage>
</organism>
<gene>
    <name evidence="1" type="ORF">SlsnVgp114</name>
</gene>
<reference evidence="1 2" key="1">
    <citation type="journal article" date="2013" name="Virus Res.">
        <title>Determination and analysis of the genome sequence of Spodoptera littoralis multiple nucleopolyhedrovirus.</title>
        <authorList>
            <person name="Breitenbach J.E."/>
            <person name="El-Sheikh el.-S.A."/>
            <person name="Harrison R.L."/>
            <person name="Rowley D.L."/>
            <person name="Sparks M.E."/>
            <person name="Gundersen-Rindal D.E."/>
            <person name="Popham H.J."/>
        </authorList>
    </citation>
    <scope>NUCLEOTIDE SEQUENCE [LARGE SCALE GENOMIC DNA]</scope>
    <source>
        <strain evidence="1">AN1956</strain>
    </source>
</reference>
<proteinExistence type="predicted"/>
<organismHost>
    <name type="scientific">Lepidoptera</name>
    <name type="common">moths &amp; butterflies</name>
    <dbReference type="NCBI Taxonomy" id="7088"/>
</organismHost>